<evidence type="ECO:0000256" key="8">
    <source>
        <dbReference type="ARBA" id="ARBA00023134"/>
    </source>
</evidence>
<dbReference type="PANTHER" id="PTHR22960">
    <property type="entry name" value="MOLYBDOPTERIN COFACTOR SYNTHESIS PROTEIN A"/>
    <property type="match status" value="1"/>
</dbReference>
<comment type="function">
    <text evidence="12">Catalyzes the cyclization of GTP to (8S)-3',8-cyclo-7,8-dihydroguanosine 5'-triphosphate.</text>
</comment>
<feature type="binding site" evidence="12">
    <location>
        <position position="29"/>
    </location>
    <ligand>
        <name>S-adenosyl-L-methionine</name>
        <dbReference type="ChEBI" id="CHEBI:59789"/>
    </ligand>
</feature>
<comment type="subunit">
    <text evidence="12">Monomer and homodimer.</text>
</comment>
<feature type="domain" description="Radical SAM core" evidence="13">
    <location>
        <begin position="7"/>
        <end position="232"/>
    </location>
</feature>
<evidence type="ECO:0000256" key="7">
    <source>
        <dbReference type="ARBA" id="ARBA00023014"/>
    </source>
</evidence>
<evidence type="ECO:0000256" key="2">
    <source>
        <dbReference type="ARBA" id="ARBA00022485"/>
    </source>
</evidence>
<feature type="binding site" evidence="12">
    <location>
        <position position="278"/>
    </location>
    <ligand>
        <name>[4Fe-4S] cluster</name>
        <dbReference type="ChEBI" id="CHEBI:49883"/>
        <label>2</label>
        <note>4Fe-4S-substrate</note>
    </ligand>
</feature>
<evidence type="ECO:0000256" key="12">
    <source>
        <dbReference type="HAMAP-Rule" id="MF_01225"/>
    </source>
</evidence>
<dbReference type="CDD" id="cd21117">
    <property type="entry name" value="Twitch_MoaA"/>
    <property type="match status" value="1"/>
</dbReference>
<feature type="binding site" evidence="12">
    <location>
        <position position="74"/>
    </location>
    <ligand>
        <name>S-adenosyl-L-methionine</name>
        <dbReference type="ChEBI" id="CHEBI:59789"/>
    </ligand>
</feature>
<organism evidence="14 15">
    <name type="scientific">Oceaniferula flava</name>
    <dbReference type="NCBI Taxonomy" id="2800421"/>
    <lineage>
        <taxon>Bacteria</taxon>
        <taxon>Pseudomonadati</taxon>
        <taxon>Verrucomicrobiota</taxon>
        <taxon>Verrucomicrobiia</taxon>
        <taxon>Verrucomicrobiales</taxon>
        <taxon>Verrucomicrobiaceae</taxon>
        <taxon>Oceaniferula</taxon>
    </lineage>
</organism>
<comment type="catalytic activity">
    <reaction evidence="11 12">
        <text>GTP + AH2 + S-adenosyl-L-methionine = (8S)-3',8-cyclo-7,8-dihydroguanosine 5'-triphosphate + 5'-deoxyadenosine + L-methionine + A + H(+)</text>
        <dbReference type="Rhea" id="RHEA:49576"/>
        <dbReference type="ChEBI" id="CHEBI:13193"/>
        <dbReference type="ChEBI" id="CHEBI:15378"/>
        <dbReference type="ChEBI" id="CHEBI:17319"/>
        <dbReference type="ChEBI" id="CHEBI:17499"/>
        <dbReference type="ChEBI" id="CHEBI:37565"/>
        <dbReference type="ChEBI" id="CHEBI:57844"/>
        <dbReference type="ChEBI" id="CHEBI:59789"/>
        <dbReference type="ChEBI" id="CHEBI:131766"/>
        <dbReference type="EC" id="4.1.99.22"/>
    </reaction>
</comment>
<dbReference type="SFLD" id="SFLDG01383">
    <property type="entry name" value="cyclic_pyranopterin_phosphate"/>
    <property type="match status" value="1"/>
</dbReference>
<evidence type="ECO:0000256" key="9">
    <source>
        <dbReference type="ARBA" id="ARBA00023150"/>
    </source>
</evidence>
<dbReference type="GO" id="GO:0046872">
    <property type="term" value="F:metal ion binding"/>
    <property type="evidence" value="ECO:0007669"/>
    <property type="project" value="UniProtKB-KW"/>
</dbReference>
<feature type="binding site" evidence="12">
    <location>
        <position position="101"/>
    </location>
    <ligand>
        <name>GTP</name>
        <dbReference type="ChEBI" id="CHEBI:37565"/>
    </ligand>
</feature>
<comment type="similarity">
    <text evidence="12">Belongs to the radical SAM superfamily. MoaA family.</text>
</comment>
<feature type="binding site" evidence="12">
    <location>
        <position position="30"/>
    </location>
    <ligand>
        <name>[4Fe-4S] cluster</name>
        <dbReference type="ChEBI" id="CHEBI:49883"/>
        <label>1</label>
        <note>4Fe-4S-S-AdoMet</note>
    </ligand>
</feature>
<feature type="binding site" evidence="12">
    <location>
        <position position="16"/>
    </location>
    <ligand>
        <name>GTP</name>
        <dbReference type="ChEBI" id="CHEBI:37565"/>
    </ligand>
</feature>
<dbReference type="InterPro" id="IPR010505">
    <property type="entry name" value="MoaA_twitch"/>
</dbReference>
<name>A0AAE2VB24_9BACT</name>
<comment type="pathway">
    <text evidence="12">Cofactor biosynthesis; molybdopterin biosynthesis.</text>
</comment>
<dbReference type="InterPro" id="IPR013785">
    <property type="entry name" value="Aldolase_TIM"/>
</dbReference>
<protein>
    <recommendedName>
        <fullName evidence="1 12">GTP 3',8-cyclase</fullName>
        <ecNumber evidence="1 12">4.1.99.22</ecNumber>
    </recommendedName>
    <alternativeName>
        <fullName evidence="12">Molybdenum cofactor biosynthesis protein A</fullName>
    </alternativeName>
</protein>
<dbReference type="GO" id="GO:0005525">
    <property type="term" value="F:GTP binding"/>
    <property type="evidence" value="ECO:0007669"/>
    <property type="project" value="UniProtKB-UniRule"/>
</dbReference>
<keyword evidence="3 12" id="KW-0949">S-adenosyl-L-methionine</keyword>
<dbReference type="GO" id="GO:1904047">
    <property type="term" value="F:S-adenosyl-L-methionine binding"/>
    <property type="evidence" value="ECO:0007669"/>
    <property type="project" value="UniProtKB-UniRule"/>
</dbReference>
<evidence type="ECO:0000256" key="10">
    <source>
        <dbReference type="ARBA" id="ARBA00023239"/>
    </source>
</evidence>
<keyword evidence="9 12" id="KW-0501">Molybdenum cofactor biosynthesis</keyword>
<sequence length="336" mass="36921">MQSPSDTLSRPLRDLRISVTDRCNFRCRYCMPAEVFGPGYAFLPKPEILTHEEIATLAAVFCTLGVEKLRITGGEPLLRRGLHELIEMLDAIPGERDLAMTTNGVLLGRFAEDLVGAGLQRATVSLDALDAETFAKMNGVGATPDKVIRGIDAALSAGLGVKINCVVQKGVNENEVSALAEFARSRRVALRFIEFMDTGNTNRWKRDQVVPSADLLAELRRHYDLQPVASPRVGETAKRFHHADLPDTEVGFISSVTQPFCSDCNRARLSADGQIFTCLFATKGHDIKTMLRDGASAEELTQKIAALWGRRDDRYSELRAGLAEPIEKPEMSYIGG</sequence>
<dbReference type="GO" id="GO:0061799">
    <property type="term" value="F:cyclic pyranopterin monophosphate synthase activity"/>
    <property type="evidence" value="ECO:0007669"/>
    <property type="project" value="TreeGrafter"/>
</dbReference>
<feature type="binding site" evidence="12">
    <location>
        <position position="196"/>
    </location>
    <ligand>
        <name>S-adenosyl-L-methionine</name>
        <dbReference type="ChEBI" id="CHEBI:59789"/>
    </ligand>
</feature>
<feature type="binding site" evidence="12">
    <location>
        <position position="125"/>
    </location>
    <ligand>
        <name>S-adenosyl-L-methionine</name>
        <dbReference type="ChEBI" id="CHEBI:59789"/>
    </ligand>
</feature>
<dbReference type="EMBL" id="JAENIG010000002">
    <property type="protein sequence ID" value="MBK1854040.1"/>
    <property type="molecule type" value="Genomic_DNA"/>
</dbReference>
<proteinExistence type="inferred from homology"/>
<comment type="cofactor">
    <cofactor evidence="12">
        <name>[4Fe-4S] cluster</name>
        <dbReference type="ChEBI" id="CHEBI:49883"/>
    </cofactor>
    <text evidence="12">Binds 2 [4Fe-4S] clusters. Binds 1 [4Fe-4S] cluster coordinated with 3 cysteines and an exchangeable S-adenosyl-L-methionine and 1 [4Fe-4S] cluster coordinated with 3 cysteines and the GTP-derived substrate.</text>
</comment>
<dbReference type="SFLD" id="SFLDG01386">
    <property type="entry name" value="main_SPASM_domain-containing"/>
    <property type="match status" value="1"/>
</dbReference>
<reference evidence="14" key="1">
    <citation type="submission" date="2021-01" db="EMBL/GenBank/DDBJ databases">
        <title>Modified the classification status of verrucomicrobia.</title>
        <authorList>
            <person name="Feng X."/>
        </authorList>
    </citation>
    <scope>NUCLEOTIDE SEQUENCE</scope>
    <source>
        <strain evidence="14">5K15</strain>
    </source>
</reference>
<feature type="binding site" evidence="12">
    <location>
        <position position="27"/>
    </location>
    <ligand>
        <name>[4Fe-4S] cluster</name>
        <dbReference type="ChEBI" id="CHEBI:49883"/>
        <label>1</label>
        <note>4Fe-4S-S-AdoMet</note>
    </ligand>
</feature>
<dbReference type="Pfam" id="PF04055">
    <property type="entry name" value="Radical_SAM"/>
    <property type="match status" value="1"/>
</dbReference>
<dbReference type="PROSITE" id="PS01305">
    <property type="entry name" value="MOAA_NIFB_PQQE"/>
    <property type="match status" value="1"/>
</dbReference>
<keyword evidence="6 12" id="KW-0408">Iron</keyword>
<dbReference type="InterPro" id="IPR040064">
    <property type="entry name" value="MoaA-like"/>
</dbReference>
<evidence type="ECO:0000259" key="13">
    <source>
        <dbReference type="PROSITE" id="PS51918"/>
    </source>
</evidence>
<evidence type="ECO:0000256" key="11">
    <source>
        <dbReference type="ARBA" id="ARBA00048697"/>
    </source>
</evidence>
<dbReference type="GO" id="GO:0006777">
    <property type="term" value="P:Mo-molybdopterin cofactor biosynthetic process"/>
    <property type="evidence" value="ECO:0007669"/>
    <property type="project" value="UniProtKB-UniRule"/>
</dbReference>
<evidence type="ECO:0000313" key="15">
    <source>
        <dbReference type="Proteomes" id="UP000634206"/>
    </source>
</evidence>
<keyword evidence="8 12" id="KW-0342">GTP-binding</keyword>
<dbReference type="Proteomes" id="UP000634206">
    <property type="component" value="Unassembled WGS sequence"/>
</dbReference>
<dbReference type="PANTHER" id="PTHR22960:SF0">
    <property type="entry name" value="MOLYBDENUM COFACTOR BIOSYNTHESIS PROTEIN 1"/>
    <property type="match status" value="1"/>
</dbReference>
<dbReference type="PROSITE" id="PS51918">
    <property type="entry name" value="RADICAL_SAM"/>
    <property type="match status" value="1"/>
</dbReference>
<keyword evidence="2 12" id="KW-0004">4Fe-4S</keyword>
<accession>A0AAE2VB24</accession>
<evidence type="ECO:0000256" key="4">
    <source>
        <dbReference type="ARBA" id="ARBA00022723"/>
    </source>
</evidence>
<dbReference type="InterPro" id="IPR007197">
    <property type="entry name" value="rSAM"/>
</dbReference>
<evidence type="ECO:0000256" key="6">
    <source>
        <dbReference type="ARBA" id="ARBA00023004"/>
    </source>
</evidence>
<comment type="caution">
    <text evidence="14">The sequence shown here is derived from an EMBL/GenBank/DDBJ whole genome shotgun (WGS) entry which is preliminary data.</text>
</comment>
<dbReference type="SUPFAM" id="SSF102114">
    <property type="entry name" value="Radical SAM enzymes"/>
    <property type="match status" value="1"/>
</dbReference>
<dbReference type="GO" id="GO:0061798">
    <property type="term" value="F:GTP 3',8'-cyclase activity"/>
    <property type="evidence" value="ECO:0007669"/>
    <property type="project" value="UniProtKB-UniRule"/>
</dbReference>
<feature type="binding site" evidence="12">
    <location>
        <begin position="266"/>
        <end position="268"/>
    </location>
    <ligand>
        <name>GTP</name>
        <dbReference type="ChEBI" id="CHEBI:37565"/>
    </ligand>
</feature>
<evidence type="ECO:0000256" key="1">
    <source>
        <dbReference type="ARBA" id="ARBA00012167"/>
    </source>
</evidence>
<dbReference type="InterPro" id="IPR000385">
    <property type="entry name" value="MoaA_NifB_PqqE_Fe-S-bd_CS"/>
</dbReference>
<dbReference type="InterPro" id="IPR058240">
    <property type="entry name" value="rSAM_sf"/>
</dbReference>
<dbReference type="InterPro" id="IPR013483">
    <property type="entry name" value="MoaA"/>
</dbReference>
<dbReference type="Gene3D" id="3.20.20.70">
    <property type="entry name" value="Aldolase class I"/>
    <property type="match status" value="1"/>
</dbReference>
<dbReference type="AlphaFoldDB" id="A0AAE2VB24"/>
<evidence type="ECO:0000313" key="14">
    <source>
        <dbReference type="EMBL" id="MBK1854040.1"/>
    </source>
</evidence>
<dbReference type="InterPro" id="IPR050105">
    <property type="entry name" value="MoCo_biosynth_MoaA/MoaC"/>
</dbReference>
<gene>
    <name evidence="12 14" type="primary">moaA</name>
    <name evidence="14" type="ORF">JIN83_03665</name>
</gene>
<feature type="binding site" evidence="12">
    <location>
        <position position="264"/>
    </location>
    <ligand>
        <name>[4Fe-4S] cluster</name>
        <dbReference type="ChEBI" id="CHEBI:49883"/>
        <label>2</label>
        <note>4Fe-4S-substrate</note>
    </ligand>
</feature>
<dbReference type="SMART" id="SM00729">
    <property type="entry name" value="Elp3"/>
    <property type="match status" value="1"/>
</dbReference>
<dbReference type="SFLD" id="SFLDS00029">
    <property type="entry name" value="Radical_SAM"/>
    <property type="match status" value="1"/>
</dbReference>
<keyword evidence="5 12" id="KW-0547">Nucleotide-binding</keyword>
<evidence type="ECO:0000256" key="3">
    <source>
        <dbReference type="ARBA" id="ARBA00022691"/>
    </source>
</evidence>
<dbReference type="CDD" id="cd01335">
    <property type="entry name" value="Radical_SAM"/>
    <property type="match status" value="1"/>
</dbReference>
<dbReference type="NCBIfam" id="TIGR02666">
    <property type="entry name" value="moaA"/>
    <property type="match status" value="1"/>
</dbReference>
<keyword evidence="10 12" id="KW-0456">Lyase</keyword>
<feature type="binding site" evidence="12">
    <location>
        <position position="261"/>
    </location>
    <ligand>
        <name>[4Fe-4S] cluster</name>
        <dbReference type="ChEBI" id="CHEBI:49883"/>
        <label>2</label>
        <note>4Fe-4S-substrate</note>
    </ligand>
</feature>
<feature type="binding site" evidence="12">
    <location>
        <position position="162"/>
    </location>
    <ligand>
        <name>GTP</name>
        <dbReference type="ChEBI" id="CHEBI:37565"/>
    </ligand>
</feature>
<keyword evidence="7 12" id="KW-0411">Iron-sulfur</keyword>
<dbReference type="HAMAP" id="MF_01225_B">
    <property type="entry name" value="MoaA_B"/>
    <property type="match status" value="1"/>
</dbReference>
<feature type="binding site" evidence="12">
    <location>
        <position position="23"/>
    </location>
    <ligand>
        <name>[4Fe-4S] cluster</name>
        <dbReference type="ChEBI" id="CHEBI:49883"/>
        <label>1</label>
        <note>4Fe-4S-S-AdoMet</note>
    </ligand>
</feature>
<dbReference type="EC" id="4.1.99.22" evidence="1 12"/>
<dbReference type="Pfam" id="PF06463">
    <property type="entry name" value="Mob_synth_C"/>
    <property type="match status" value="1"/>
</dbReference>
<keyword evidence="4 12" id="KW-0479">Metal-binding</keyword>
<keyword evidence="15" id="KW-1185">Reference proteome</keyword>
<evidence type="ECO:0000256" key="5">
    <source>
        <dbReference type="ARBA" id="ARBA00022741"/>
    </source>
</evidence>
<feature type="binding site" evidence="12">
    <location>
        <position position="70"/>
    </location>
    <ligand>
        <name>GTP</name>
        <dbReference type="ChEBI" id="CHEBI:37565"/>
    </ligand>
</feature>
<dbReference type="GO" id="GO:0051539">
    <property type="term" value="F:4 iron, 4 sulfur cluster binding"/>
    <property type="evidence" value="ECO:0007669"/>
    <property type="project" value="UniProtKB-UniRule"/>
</dbReference>
<dbReference type="SFLD" id="SFLDG01067">
    <property type="entry name" value="SPASM/twitch_domain_containing"/>
    <property type="match status" value="1"/>
</dbReference>
<dbReference type="InterPro" id="IPR006638">
    <property type="entry name" value="Elp3/MiaA/NifB-like_rSAM"/>
</dbReference>